<dbReference type="AlphaFoldDB" id="A0A318U4Q8"/>
<evidence type="ECO:0000313" key="2">
    <source>
        <dbReference type="Proteomes" id="UP000247416"/>
    </source>
</evidence>
<protein>
    <submittedName>
        <fullName evidence="1">Uncharacterized protein</fullName>
    </submittedName>
</protein>
<dbReference type="EMBL" id="QJTJ01000007">
    <property type="protein sequence ID" value="PYF06899.1"/>
    <property type="molecule type" value="Genomic_DNA"/>
</dbReference>
<accession>A0A318U4Q8</accession>
<reference evidence="1 2" key="1">
    <citation type="submission" date="2018-06" db="EMBL/GenBank/DDBJ databases">
        <title>Genomic Encyclopedia of Archaeal and Bacterial Type Strains, Phase II (KMG-II): from individual species to whole genera.</title>
        <authorList>
            <person name="Goeker M."/>
        </authorList>
    </citation>
    <scope>NUCLEOTIDE SEQUENCE [LARGE SCALE GENOMIC DNA]</scope>
    <source>
        <strain evidence="1 2">KACC 16626</strain>
    </source>
</reference>
<dbReference type="OrthoDB" id="2455173at2"/>
<sequence length="75" mass="8642">MQRIQMLISQLECIDQIMTAKIENERAQIHSQIFSQLGTTYQKVSLAEKQFHVKNACSPNTSVNNEILVHLKEEI</sequence>
<name>A0A318U4Q8_9BACL</name>
<organism evidence="1 2">
    <name type="scientific">Ureibacillus chungkukjangi</name>
    <dbReference type="NCBI Taxonomy" id="1202712"/>
    <lineage>
        <taxon>Bacteria</taxon>
        <taxon>Bacillati</taxon>
        <taxon>Bacillota</taxon>
        <taxon>Bacilli</taxon>
        <taxon>Bacillales</taxon>
        <taxon>Caryophanaceae</taxon>
        <taxon>Ureibacillus</taxon>
    </lineage>
</organism>
<gene>
    <name evidence="1" type="ORF">BJ095_107135</name>
</gene>
<comment type="caution">
    <text evidence="1">The sequence shown here is derived from an EMBL/GenBank/DDBJ whole genome shotgun (WGS) entry which is preliminary data.</text>
</comment>
<dbReference type="Proteomes" id="UP000247416">
    <property type="component" value="Unassembled WGS sequence"/>
</dbReference>
<keyword evidence="2" id="KW-1185">Reference proteome</keyword>
<proteinExistence type="predicted"/>
<evidence type="ECO:0000313" key="1">
    <source>
        <dbReference type="EMBL" id="PYF06899.1"/>
    </source>
</evidence>
<dbReference type="RefSeq" id="WP_107934351.1">
    <property type="nucleotide sequence ID" value="NZ_JAMAWO010000015.1"/>
</dbReference>